<dbReference type="GO" id="GO:0060294">
    <property type="term" value="P:cilium movement involved in cell motility"/>
    <property type="evidence" value="ECO:0007669"/>
    <property type="project" value="UniProtKB-UniRule"/>
</dbReference>
<evidence type="ECO:0000256" key="4">
    <source>
        <dbReference type="ARBA" id="ARBA00022846"/>
    </source>
</evidence>
<protein>
    <recommendedName>
        <fullName evidence="10">Tektin</fullName>
    </recommendedName>
</protein>
<evidence type="ECO:0000256" key="10">
    <source>
        <dbReference type="RuleBase" id="RU367040"/>
    </source>
</evidence>
<dbReference type="Pfam" id="PF03148">
    <property type="entry name" value="Tektin"/>
    <property type="match status" value="1"/>
</dbReference>
<dbReference type="AlphaFoldDB" id="A0AAV6UV22"/>
<dbReference type="InterPro" id="IPR000435">
    <property type="entry name" value="Tektins"/>
</dbReference>
<gene>
    <name evidence="12" type="ORF">JTE90_000164</name>
</gene>
<comment type="caution">
    <text evidence="12">The sequence shown here is derived from an EMBL/GenBank/DDBJ whole genome shotgun (WGS) entry which is preliminary data.</text>
</comment>
<accession>A0AAV6UV22</accession>
<dbReference type="EMBL" id="JAFNEN010000262">
    <property type="protein sequence ID" value="KAG8187698.1"/>
    <property type="molecule type" value="Genomic_DNA"/>
</dbReference>
<reference evidence="12 13" key="1">
    <citation type="journal article" date="2022" name="Nat. Ecol. Evol.">
        <title>A masculinizing supergene underlies an exaggerated male reproductive morph in a spider.</title>
        <authorList>
            <person name="Hendrickx F."/>
            <person name="De Corte Z."/>
            <person name="Sonet G."/>
            <person name="Van Belleghem S.M."/>
            <person name="Kostlbacher S."/>
            <person name="Vangestel C."/>
        </authorList>
    </citation>
    <scope>NUCLEOTIDE SEQUENCE [LARGE SCALE GENOMIC DNA]</scope>
    <source>
        <strain evidence="12">W744_W776</strain>
    </source>
</reference>
<keyword evidence="13" id="KW-1185">Reference proteome</keyword>
<dbReference type="GO" id="GO:0005634">
    <property type="term" value="C:nucleus"/>
    <property type="evidence" value="ECO:0007669"/>
    <property type="project" value="TreeGrafter"/>
</dbReference>
<evidence type="ECO:0000256" key="2">
    <source>
        <dbReference type="ARBA" id="ARBA00007209"/>
    </source>
</evidence>
<keyword evidence="5 11" id="KW-0175">Coiled coil</keyword>
<evidence type="ECO:0000256" key="8">
    <source>
        <dbReference type="ARBA" id="ARBA00023273"/>
    </source>
</evidence>
<evidence type="ECO:0000256" key="11">
    <source>
        <dbReference type="SAM" id="Coils"/>
    </source>
</evidence>
<keyword evidence="8 10" id="KW-0966">Cell projection</keyword>
<evidence type="ECO:0000256" key="3">
    <source>
        <dbReference type="ARBA" id="ARBA00022490"/>
    </source>
</evidence>
<keyword evidence="3" id="KW-0963">Cytoplasm</keyword>
<evidence type="ECO:0000256" key="9">
    <source>
        <dbReference type="ARBA" id="ARBA00045224"/>
    </source>
</evidence>
<dbReference type="Proteomes" id="UP000827092">
    <property type="component" value="Unassembled WGS sequence"/>
</dbReference>
<evidence type="ECO:0000256" key="7">
    <source>
        <dbReference type="ARBA" id="ARBA00023212"/>
    </source>
</evidence>
<organism evidence="12 13">
    <name type="scientific">Oedothorax gibbosus</name>
    <dbReference type="NCBI Taxonomy" id="931172"/>
    <lineage>
        <taxon>Eukaryota</taxon>
        <taxon>Metazoa</taxon>
        <taxon>Ecdysozoa</taxon>
        <taxon>Arthropoda</taxon>
        <taxon>Chelicerata</taxon>
        <taxon>Arachnida</taxon>
        <taxon>Araneae</taxon>
        <taxon>Araneomorphae</taxon>
        <taxon>Entelegynae</taxon>
        <taxon>Araneoidea</taxon>
        <taxon>Linyphiidae</taxon>
        <taxon>Erigoninae</taxon>
        <taxon>Oedothorax</taxon>
    </lineage>
</organism>
<dbReference type="InterPro" id="IPR048256">
    <property type="entry name" value="Tektin-like"/>
</dbReference>
<keyword evidence="4 10" id="KW-0282">Flagellum</keyword>
<evidence type="ECO:0000256" key="5">
    <source>
        <dbReference type="ARBA" id="ARBA00023054"/>
    </source>
</evidence>
<evidence type="ECO:0000313" key="12">
    <source>
        <dbReference type="EMBL" id="KAG8187698.1"/>
    </source>
</evidence>
<evidence type="ECO:0000313" key="13">
    <source>
        <dbReference type="Proteomes" id="UP000827092"/>
    </source>
</evidence>
<dbReference type="GO" id="GO:0060271">
    <property type="term" value="P:cilium assembly"/>
    <property type="evidence" value="ECO:0007669"/>
    <property type="project" value="UniProtKB-UniRule"/>
</dbReference>
<sequence length="427" mass="49577">MLTTYCGKTDCARTGSSVSRFRTPGFPHSKYLQHSDSDWKFNNTFQYNLADGDCSKSEYVVAETERLCKVTQEQTEKCKTQVERKYDQRIADVNYWRKEGDKNIAKLNDCLDKLTHLKTRLAKASESLKKPLLMCKKAMMERDKRLGVDMVQDKPQMEIQKYHIYIEDVLGVFDKTTQDIEDQMISDRAAKQRLLRDVTDKQAALEIDTHASSCRPENSSSKGFKFDPNLIIPEKTALTVADWERTTRHNIQKAEQEIKHSRDFVPRVEEILTRTHSDLSRQRLTVLDSLKDRLLELTTAQRHLEERLARVRRQLLDVEGAVRRLEASTEQKLPVVELAAARMEGRRQRPRSELCRDAVDMELEEEVRQLSASLHQLRSQRDSAREMLRKLEQTRLALQKEIEVKKNSIYIDEGCVNGFTNALHVAH</sequence>
<name>A0AAV6UV22_9ARAC</name>
<comment type="similarity">
    <text evidence="2 10">Belongs to the tektin family.</text>
</comment>
<keyword evidence="7" id="KW-0206">Cytoskeleton</keyword>
<evidence type="ECO:0000256" key="6">
    <source>
        <dbReference type="ARBA" id="ARBA00023069"/>
    </source>
</evidence>
<dbReference type="PANTHER" id="PTHR19960:SF25">
    <property type="entry name" value="TEKTIN-1"/>
    <property type="match status" value="1"/>
</dbReference>
<proteinExistence type="inferred from homology"/>
<dbReference type="GO" id="GO:0005930">
    <property type="term" value="C:axoneme"/>
    <property type="evidence" value="ECO:0007669"/>
    <property type="project" value="UniProtKB-SubCell"/>
</dbReference>
<comment type="subcellular location">
    <subcellularLocation>
        <location evidence="10">Cytoplasm</location>
        <location evidence="10">Cytoskeleton</location>
        <location evidence="10">Cilium axoneme</location>
    </subcellularLocation>
    <subcellularLocation>
        <location evidence="1">Cytoplasm</location>
        <location evidence="1">Cytoskeleton</location>
        <location evidence="1">Flagellum axoneme</location>
    </subcellularLocation>
</comment>
<feature type="coiled-coil region" evidence="11">
    <location>
        <begin position="360"/>
        <end position="408"/>
    </location>
</feature>
<evidence type="ECO:0000256" key="1">
    <source>
        <dbReference type="ARBA" id="ARBA00004611"/>
    </source>
</evidence>
<keyword evidence="6 10" id="KW-0969">Cilium</keyword>
<dbReference type="GO" id="GO:0015630">
    <property type="term" value="C:microtubule cytoskeleton"/>
    <property type="evidence" value="ECO:0007669"/>
    <property type="project" value="UniProtKB-UniRule"/>
</dbReference>
<dbReference type="PANTHER" id="PTHR19960">
    <property type="entry name" value="TEKTIN"/>
    <property type="match status" value="1"/>
</dbReference>
<feature type="coiled-coil region" evidence="11">
    <location>
        <begin position="287"/>
        <end position="328"/>
    </location>
</feature>
<comment type="function">
    <text evidence="9">Microtubule inner protein (MIP) part of the dynein-decorated doublet microtubules (DMTs) in cilia and flagellar axoneme. Forms filamentous polymers in the walls of ciliary and flagellar microtubules.</text>
</comment>